<dbReference type="GO" id="GO:0006310">
    <property type="term" value="P:DNA recombination"/>
    <property type="evidence" value="ECO:0007669"/>
    <property type="project" value="InterPro"/>
</dbReference>
<accession>A0A7G1IPQ2</accession>
<feature type="coiled-coil region" evidence="2">
    <location>
        <begin position="1"/>
        <end position="28"/>
    </location>
</feature>
<dbReference type="AlphaFoldDB" id="A0A7G1IPQ2"/>
<proteinExistence type="inferred from homology"/>
<dbReference type="InterPro" id="IPR003583">
    <property type="entry name" value="Hlx-hairpin-Hlx_DNA-bd_motif"/>
</dbReference>
<dbReference type="GO" id="GO:0006281">
    <property type="term" value="P:DNA repair"/>
    <property type="evidence" value="ECO:0007669"/>
    <property type="project" value="InterPro"/>
</dbReference>
<dbReference type="PANTHER" id="PTHR30446:SF0">
    <property type="entry name" value="RECOMBINATION PROTEIN RECR"/>
    <property type="match status" value="1"/>
</dbReference>
<dbReference type="InterPro" id="IPR015967">
    <property type="entry name" value="Rcmb_RecR_Znf"/>
</dbReference>
<dbReference type="Gene3D" id="3.30.1310.10">
    <property type="entry name" value="Nucleoid-associated protein YbaB-like domain"/>
    <property type="match status" value="1"/>
</dbReference>
<dbReference type="InterPro" id="IPR036894">
    <property type="entry name" value="YbaB-like_sf"/>
</dbReference>
<dbReference type="GO" id="GO:0046872">
    <property type="term" value="F:metal ion binding"/>
    <property type="evidence" value="ECO:0007669"/>
    <property type="project" value="InterPro"/>
</dbReference>
<dbReference type="Gene3D" id="3.30.60.80">
    <property type="match status" value="1"/>
</dbReference>
<feature type="domain" description="RecR protein" evidence="3">
    <location>
        <begin position="201"/>
        <end position="222"/>
    </location>
</feature>
<evidence type="ECO:0000256" key="2">
    <source>
        <dbReference type="SAM" id="Coils"/>
    </source>
</evidence>
<organism evidence="4 5">
    <name type="scientific">Mycobacterium kansasii</name>
    <dbReference type="NCBI Taxonomy" id="1768"/>
    <lineage>
        <taxon>Bacteria</taxon>
        <taxon>Bacillati</taxon>
        <taxon>Actinomycetota</taxon>
        <taxon>Actinomycetes</taxon>
        <taxon>Mycobacteriales</taxon>
        <taxon>Mycobacteriaceae</taxon>
        <taxon>Mycobacterium</taxon>
    </lineage>
</organism>
<protein>
    <recommendedName>
        <fullName evidence="1">Nucleoid-associated protein NIIDMKKI_80560</fullName>
    </recommendedName>
</protein>
<reference evidence="4 5" key="1">
    <citation type="submission" date="2020-07" db="EMBL/GenBank/DDBJ databases">
        <title>Mycobacterium kansasii (former subtype) with zoonotic potential isolated from diseased indoor pet cat, Japan.</title>
        <authorList>
            <person name="Fukano H."/>
            <person name="Terazono T."/>
            <person name="Hoshino Y."/>
        </authorList>
    </citation>
    <scope>NUCLEOTIDE SEQUENCE [LARGE SCALE GENOMIC DNA]</scope>
    <source>
        <strain evidence="4 5">Kuro-I</strain>
    </source>
</reference>
<dbReference type="CDD" id="cd00080">
    <property type="entry name" value="H3TH_StructSpec-5'-nucleases"/>
    <property type="match status" value="1"/>
</dbReference>
<dbReference type="SUPFAM" id="SSF111304">
    <property type="entry name" value="Recombination protein RecR"/>
    <property type="match status" value="1"/>
</dbReference>
<keyword evidence="5" id="KW-1185">Reference proteome</keyword>
<dbReference type="InterPro" id="IPR000093">
    <property type="entry name" value="DNA_Rcmb_RecR"/>
</dbReference>
<dbReference type="Gene3D" id="1.20.5.320">
    <property type="entry name" value="6-Phosphogluconate Dehydrogenase, domain 3"/>
    <property type="match status" value="1"/>
</dbReference>
<comment type="subcellular location">
    <subcellularLocation>
        <location evidence="1">Cytoplasm</location>
        <location evidence="1">Nucleoid</location>
    </subcellularLocation>
</comment>
<dbReference type="InterPro" id="IPR004401">
    <property type="entry name" value="YbaB/EbfC"/>
</dbReference>
<keyword evidence="1" id="KW-0963">Cytoplasm</keyword>
<evidence type="ECO:0000259" key="3">
    <source>
        <dbReference type="PROSITE" id="PS01300"/>
    </source>
</evidence>
<evidence type="ECO:0000313" key="5">
    <source>
        <dbReference type="Proteomes" id="UP000516380"/>
    </source>
</evidence>
<keyword evidence="1" id="KW-0238">DNA-binding</keyword>
<sequence length="271" mass="28291">MSALLAQAQQMQQKLLEAQHQLANSEVHGQAGGGLVQVRVKGSGEVIGVTIDPKVVDPNDIETLQDLIVGAMRDASQQVTKMAQERLGALAGAMRPPAPPGAPGMPGAPGAPGMPGMPGAPGRQVCRVCPVRRGRQVCRGLTRTDMFEGPVQDLIDELGRLPGIGPKSAQRIAFHLLSVEPSDIDRLTAVLGRVRDGVRFCAVCGNVSDGERCRICADPRRDGSLVCVVEEPKDIKPSSALANSAAATTSWVVRLIHCPGSVPSSCGSASC</sequence>
<dbReference type="Pfam" id="PF21176">
    <property type="entry name" value="RecR_HhH"/>
    <property type="match status" value="1"/>
</dbReference>
<dbReference type="NCBIfam" id="TIGR00103">
    <property type="entry name" value="DNA_YbaB_EbfC"/>
    <property type="match status" value="1"/>
</dbReference>
<dbReference type="SMART" id="SM00278">
    <property type="entry name" value="HhH1"/>
    <property type="match status" value="1"/>
</dbReference>
<evidence type="ECO:0000313" key="4">
    <source>
        <dbReference type="EMBL" id="BCI92850.1"/>
    </source>
</evidence>
<dbReference type="GO" id="GO:0043590">
    <property type="term" value="C:bacterial nucleoid"/>
    <property type="evidence" value="ECO:0007669"/>
    <property type="project" value="UniProtKB-UniRule"/>
</dbReference>
<keyword evidence="2" id="KW-0175">Coiled coil</keyword>
<evidence type="ECO:0000256" key="1">
    <source>
        <dbReference type="HAMAP-Rule" id="MF_00274"/>
    </source>
</evidence>
<dbReference type="SUPFAM" id="SSF82607">
    <property type="entry name" value="YbaB-like"/>
    <property type="match status" value="1"/>
</dbReference>
<comment type="subunit">
    <text evidence="1">Homodimer.</text>
</comment>
<comment type="similarity">
    <text evidence="1">Belongs to the YbaB/EbfC family.</text>
</comment>
<dbReference type="Gene3D" id="1.10.8.420">
    <property type="entry name" value="RecR Domain 1"/>
    <property type="match status" value="1"/>
</dbReference>
<dbReference type="HAMAP" id="MF_00274">
    <property type="entry name" value="DNA_YbaB_EbfC"/>
    <property type="match status" value="1"/>
</dbReference>
<dbReference type="GO" id="GO:0005737">
    <property type="term" value="C:cytoplasm"/>
    <property type="evidence" value="ECO:0007669"/>
    <property type="project" value="UniProtKB-UniRule"/>
</dbReference>
<dbReference type="Proteomes" id="UP000516380">
    <property type="component" value="Chromosome"/>
</dbReference>
<comment type="function">
    <text evidence="1">Binds to DNA and alters its conformation. May be involved in regulation of gene expression, nucleoid organization and DNA protection.</text>
</comment>
<gene>
    <name evidence="4" type="ORF">NIIDMKKI_80560</name>
</gene>
<dbReference type="Pfam" id="PF02575">
    <property type="entry name" value="YbaB_DNA_bd"/>
    <property type="match status" value="1"/>
</dbReference>
<dbReference type="GO" id="GO:0003677">
    <property type="term" value="F:DNA binding"/>
    <property type="evidence" value="ECO:0007669"/>
    <property type="project" value="UniProtKB-UniRule"/>
</dbReference>
<name>A0A7G1IPQ2_MYCKA</name>
<dbReference type="EMBL" id="AP023343">
    <property type="protein sequence ID" value="BCI92850.1"/>
    <property type="molecule type" value="Genomic_DNA"/>
</dbReference>
<dbReference type="PROSITE" id="PS01300">
    <property type="entry name" value="RECR"/>
    <property type="match status" value="1"/>
</dbReference>
<dbReference type="PANTHER" id="PTHR30446">
    <property type="entry name" value="RECOMBINATION PROTEIN RECR"/>
    <property type="match status" value="1"/>
</dbReference>
<dbReference type="InterPro" id="IPR023627">
    <property type="entry name" value="Rcmb_RecR"/>
</dbReference>
<dbReference type="Pfam" id="PF02132">
    <property type="entry name" value="RecR_ZnF"/>
    <property type="match status" value="1"/>
</dbReference>